<sequence>MRLAEYFDGDIPHYAILSHTWGPSDEEVTFQDILHGRGKRKSGYGKIRFCAEQAARDGLEFFWVDSCCIDKSSSAELSEAINSMFNWYYNAAKCYAYLSDVSVSTVTGNDLFSQRARKYAFQRSRWFTRSWTLQELLAPPSVEFFARSWERVGDRITLREDIHHATKIPIRAFEGTPLSQFTVNERMSWAARREAKREEDTAYSLLGIFNVHMPVLYGEGRESAFGRLRKEIDQSTEQVKLRSFLLHRCRCDL</sequence>
<evidence type="ECO:0000313" key="2">
    <source>
        <dbReference type="Proteomes" id="UP001153332"/>
    </source>
</evidence>
<reference evidence="1" key="1">
    <citation type="submission" date="2022-12" db="EMBL/GenBank/DDBJ databases">
        <title>Genome Sequence of Lasiodiplodia mahajangana.</title>
        <authorList>
            <person name="Buettner E."/>
        </authorList>
    </citation>
    <scope>NUCLEOTIDE SEQUENCE</scope>
    <source>
        <strain evidence="1">VT137</strain>
    </source>
</reference>
<proteinExistence type="predicted"/>
<dbReference type="Proteomes" id="UP001153332">
    <property type="component" value="Unassembled WGS sequence"/>
</dbReference>
<comment type="caution">
    <text evidence="1">The sequence shown here is derived from an EMBL/GenBank/DDBJ whole genome shotgun (WGS) entry which is preliminary data.</text>
</comment>
<accession>A0ACC2JQL9</accession>
<dbReference type="EMBL" id="JAPUUL010000747">
    <property type="protein sequence ID" value="KAJ8129488.1"/>
    <property type="molecule type" value="Genomic_DNA"/>
</dbReference>
<protein>
    <submittedName>
        <fullName evidence="1">Uncharacterized protein</fullName>
    </submittedName>
</protein>
<gene>
    <name evidence="1" type="ORF">O1611_g4143</name>
</gene>
<organism evidence="1 2">
    <name type="scientific">Lasiodiplodia mahajangana</name>
    <dbReference type="NCBI Taxonomy" id="1108764"/>
    <lineage>
        <taxon>Eukaryota</taxon>
        <taxon>Fungi</taxon>
        <taxon>Dikarya</taxon>
        <taxon>Ascomycota</taxon>
        <taxon>Pezizomycotina</taxon>
        <taxon>Dothideomycetes</taxon>
        <taxon>Dothideomycetes incertae sedis</taxon>
        <taxon>Botryosphaeriales</taxon>
        <taxon>Botryosphaeriaceae</taxon>
        <taxon>Lasiodiplodia</taxon>
    </lineage>
</organism>
<name>A0ACC2JQL9_9PEZI</name>
<keyword evidence="2" id="KW-1185">Reference proteome</keyword>
<evidence type="ECO:0000313" key="1">
    <source>
        <dbReference type="EMBL" id="KAJ8129488.1"/>
    </source>
</evidence>